<dbReference type="AlphaFoldDB" id="A0A261R6M9"/>
<dbReference type="PRINTS" id="PR00909">
    <property type="entry name" value="SPERMDNBNDNG"/>
</dbReference>
<dbReference type="GO" id="GO:0030976">
    <property type="term" value="F:thiamine pyrophosphate binding"/>
    <property type="evidence" value="ECO:0007669"/>
    <property type="project" value="TreeGrafter"/>
</dbReference>
<proteinExistence type="predicted"/>
<dbReference type="RefSeq" id="WP_094848912.1">
    <property type="nucleotide sequence ID" value="NZ_NEVJ01000003.1"/>
</dbReference>
<evidence type="ECO:0008006" key="5">
    <source>
        <dbReference type="Google" id="ProtNLM"/>
    </source>
</evidence>
<feature type="chain" id="PRO_5013079735" description="ABC transporter substrate-binding protein" evidence="2">
    <location>
        <begin position="27"/>
        <end position="350"/>
    </location>
</feature>
<reference evidence="3" key="1">
    <citation type="submission" date="2017-05" db="EMBL/GenBank/DDBJ databases">
        <title>Complete and WGS of Bordetella genogroups.</title>
        <authorList>
            <person name="Spilker T."/>
            <person name="Lipuma J."/>
        </authorList>
    </citation>
    <scope>NUCLEOTIDE SEQUENCE</scope>
    <source>
        <strain evidence="3">AU21707</strain>
    </source>
</reference>
<organism evidence="3 4">
    <name type="scientific">Bordetella genomosp. 9</name>
    <dbReference type="NCBI Taxonomy" id="1416803"/>
    <lineage>
        <taxon>Bacteria</taxon>
        <taxon>Pseudomonadati</taxon>
        <taxon>Pseudomonadota</taxon>
        <taxon>Betaproteobacteria</taxon>
        <taxon>Burkholderiales</taxon>
        <taxon>Alcaligenaceae</taxon>
        <taxon>Bordetella</taxon>
    </lineage>
</organism>
<dbReference type="GO" id="GO:0015888">
    <property type="term" value="P:thiamine transport"/>
    <property type="evidence" value="ECO:0007669"/>
    <property type="project" value="TreeGrafter"/>
</dbReference>
<feature type="signal peptide" evidence="2">
    <location>
        <begin position="1"/>
        <end position="26"/>
    </location>
</feature>
<keyword evidence="1 2" id="KW-0732">Signal</keyword>
<evidence type="ECO:0000256" key="2">
    <source>
        <dbReference type="SAM" id="SignalP"/>
    </source>
</evidence>
<sequence>MKSHRLIAAAAIAIVIAATGAGTARAEEVVLATWGGTWGKAIAEQAIAPFEKATGIKVRVVSGVSLVNIQMIAAQRASPKIDLVMATSQDAITAYDDGLLAPLDPARVGALASMPAFGAPRDAQGKVMFAGIWVYPYGIVYRTDKVQQPITCWKDLWRPDLANKVGVSSPRYMNGLFLLMSNRMAGGNEQDVTPGLDLIKKMGRNLLAVSDDSASQQRLLAQGEVWAVPMVSSAAYKLIDEGVKASFVIPCEGAPAGMDVIALVKNAPHPQAATRFMDFFLGADVIANVTRELKITPVNRDAKLTPEHARYTVSDEAFGKLVRFDERAVIANRAAWQDLWDRQIAPMTLR</sequence>
<name>A0A261R6M9_9BORD</name>
<comment type="caution">
    <text evidence="3">The sequence shown here is derived from an EMBL/GenBank/DDBJ whole genome shotgun (WGS) entry which is preliminary data.</text>
</comment>
<dbReference type="GO" id="GO:0019808">
    <property type="term" value="F:polyamine binding"/>
    <property type="evidence" value="ECO:0007669"/>
    <property type="project" value="InterPro"/>
</dbReference>
<evidence type="ECO:0000313" key="4">
    <source>
        <dbReference type="Proteomes" id="UP000216857"/>
    </source>
</evidence>
<dbReference type="PANTHER" id="PTHR30006:SF2">
    <property type="entry name" value="ABC TRANSPORTER SUBSTRATE-BINDING PROTEIN"/>
    <property type="match status" value="1"/>
</dbReference>
<dbReference type="InterPro" id="IPR001188">
    <property type="entry name" value="Sperm_putr-bd"/>
</dbReference>
<dbReference type="Pfam" id="PF13416">
    <property type="entry name" value="SBP_bac_8"/>
    <property type="match status" value="1"/>
</dbReference>
<protein>
    <recommendedName>
        <fullName evidence="5">ABC transporter substrate-binding protein</fullName>
    </recommendedName>
</protein>
<dbReference type="Gene3D" id="3.40.190.10">
    <property type="entry name" value="Periplasmic binding protein-like II"/>
    <property type="match status" value="2"/>
</dbReference>
<keyword evidence="4" id="KW-1185">Reference proteome</keyword>
<gene>
    <name evidence="3" type="ORF">CAL26_22535</name>
</gene>
<dbReference type="EMBL" id="NEVJ01000003">
    <property type="protein sequence ID" value="OZI20312.1"/>
    <property type="molecule type" value="Genomic_DNA"/>
</dbReference>
<evidence type="ECO:0000256" key="1">
    <source>
        <dbReference type="ARBA" id="ARBA00022729"/>
    </source>
</evidence>
<dbReference type="Proteomes" id="UP000216857">
    <property type="component" value="Unassembled WGS sequence"/>
</dbReference>
<evidence type="ECO:0000313" key="3">
    <source>
        <dbReference type="EMBL" id="OZI20312.1"/>
    </source>
</evidence>
<accession>A0A261R6M9</accession>
<dbReference type="GO" id="GO:0030975">
    <property type="term" value="F:thiamine binding"/>
    <property type="evidence" value="ECO:0007669"/>
    <property type="project" value="TreeGrafter"/>
</dbReference>
<dbReference type="GO" id="GO:0030288">
    <property type="term" value="C:outer membrane-bounded periplasmic space"/>
    <property type="evidence" value="ECO:0007669"/>
    <property type="project" value="TreeGrafter"/>
</dbReference>
<dbReference type="GO" id="GO:0015846">
    <property type="term" value="P:polyamine transport"/>
    <property type="evidence" value="ECO:0007669"/>
    <property type="project" value="InterPro"/>
</dbReference>
<dbReference type="SUPFAM" id="SSF53850">
    <property type="entry name" value="Periplasmic binding protein-like II"/>
    <property type="match status" value="1"/>
</dbReference>
<dbReference type="PANTHER" id="PTHR30006">
    <property type="entry name" value="THIAMINE-BINDING PERIPLASMIC PROTEIN-RELATED"/>
    <property type="match status" value="1"/>
</dbReference>
<dbReference type="OrthoDB" id="9155688at2"/>
<dbReference type="InterPro" id="IPR006059">
    <property type="entry name" value="SBP"/>
</dbReference>